<dbReference type="PANTHER" id="PTHR35841:SF1">
    <property type="entry name" value="PHOSPHONATES-BINDING PERIPLASMIC PROTEIN"/>
    <property type="match status" value="1"/>
</dbReference>
<name>A0A2T5U9N3_9SPHN</name>
<evidence type="ECO:0000313" key="2">
    <source>
        <dbReference type="Proteomes" id="UP000244013"/>
    </source>
</evidence>
<sequence>MTGRIASLGMYDHPAQHAANDRLWSAIAAVLRERGVAEVPDRLDRTRDVHAIWRDPALLFGQACGYPLIADPTLDLRVIAFPIYAGRESGSVIVARADDPRGSVAVFRGSRAAINDRQSNTGMNLFRATVAPFAGQGPFFAEVVETGAHRASIVAVGTGKADLAAIDRVTYATIARFEPALVARLKIVAPSPASPSLPFVTATGTDAETVAALRSALDHVAADPALAAVRETLLLAGIVPAEPGALTPISTLEADAVRAGYPTLR</sequence>
<evidence type="ECO:0000313" key="1">
    <source>
        <dbReference type="EMBL" id="PTW48199.1"/>
    </source>
</evidence>
<dbReference type="PANTHER" id="PTHR35841">
    <property type="entry name" value="PHOSPHONATES-BINDING PERIPLASMIC PROTEIN"/>
    <property type="match status" value="1"/>
</dbReference>
<proteinExistence type="predicted"/>
<gene>
    <name evidence="1" type="ORF">C8J25_102289</name>
</gene>
<dbReference type="GeneID" id="91005320"/>
<organism evidence="1 2">
    <name type="scientific">Sphingomonas faeni</name>
    <dbReference type="NCBI Taxonomy" id="185950"/>
    <lineage>
        <taxon>Bacteria</taxon>
        <taxon>Pseudomonadati</taxon>
        <taxon>Pseudomonadota</taxon>
        <taxon>Alphaproteobacteria</taxon>
        <taxon>Sphingomonadales</taxon>
        <taxon>Sphingomonadaceae</taxon>
        <taxon>Sphingomonas</taxon>
    </lineage>
</organism>
<dbReference type="OrthoDB" id="7353682at2"/>
<accession>A0A2T5U9N3</accession>
<dbReference type="Pfam" id="PF12974">
    <property type="entry name" value="Phosphonate-bd"/>
    <property type="match status" value="1"/>
</dbReference>
<protein>
    <submittedName>
        <fullName evidence="1">Phosphonate ABC transporter substrate-binding protein</fullName>
    </submittedName>
</protein>
<dbReference type="RefSeq" id="WP_107953247.1">
    <property type="nucleotide sequence ID" value="NZ_QAYE01000002.1"/>
</dbReference>
<dbReference type="Proteomes" id="UP000244013">
    <property type="component" value="Unassembled WGS sequence"/>
</dbReference>
<dbReference type="Gene3D" id="3.40.190.10">
    <property type="entry name" value="Periplasmic binding protein-like II"/>
    <property type="match status" value="2"/>
</dbReference>
<reference evidence="1 2" key="1">
    <citation type="submission" date="2018-04" db="EMBL/GenBank/DDBJ databases">
        <title>Genomic Encyclopedia of Type Strains, Phase III (KMG-III): the genomes of soil and plant-associated and newly described type strains.</title>
        <authorList>
            <person name="Whitman W."/>
        </authorList>
    </citation>
    <scope>NUCLEOTIDE SEQUENCE [LARGE SCALE GENOMIC DNA]</scope>
    <source>
        <strain evidence="1 2">MA-olki</strain>
    </source>
</reference>
<comment type="caution">
    <text evidence="1">The sequence shown here is derived from an EMBL/GenBank/DDBJ whole genome shotgun (WGS) entry which is preliminary data.</text>
</comment>
<dbReference type="SUPFAM" id="SSF53850">
    <property type="entry name" value="Periplasmic binding protein-like II"/>
    <property type="match status" value="1"/>
</dbReference>
<dbReference type="AlphaFoldDB" id="A0A2T5U9N3"/>
<dbReference type="EMBL" id="QAYE01000002">
    <property type="protein sequence ID" value="PTW48199.1"/>
    <property type="molecule type" value="Genomic_DNA"/>
</dbReference>